<comment type="caution">
    <text evidence="2">The sequence shown here is derived from an EMBL/GenBank/DDBJ whole genome shotgun (WGS) entry which is preliminary data.</text>
</comment>
<protein>
    <recommendedName>
        <fullName evidence="1">NADAR domain-containing protein</fullName>
    </recommendedName>
</protein>
<dbReference type="NCBIfam" id="TIGR02464">
    <property type="entry name" value="ribofla_fusion"/>
    <property type="match status" value="1"/>
</dbReference>
<dbReference type="Proteomes" id="UP000077521">
    <property type="component" value="Unassembled WGS sequence"/>
</dbReference>
<dbReference type="AlphaFoldDB" id="A0A177T901"/>
<evidence type="ECO:0000313" key="2">
    <source>
        <dbReference type="EMBL" id="KAE8251944.1"/>
    </source>
</evidence>
<dbReference type="Pfam" id="PF08719">
    <property type="entry name" value="NADAR"/>
    <property type="match status" value="1"/>
</dbReference>
<accession>A0A177T901</accession>
<dbReference type="SUPFAM" id="SSF143990">
    <property type="entry name" value="YbiA-like"/>
    <property type="match status" value="1"/>
</dbReference>
<dbReference type="Gene3D" id="1.10.357.40">
    <property type="entry name" value="YbiA-like"/>
    <property type="match status" value="1"/>
</dbReference>
<evidence type="ECO:0000313" key="3">
    <source>
        <dbReference type="Proteomes" id="UP000077521"/>
    </source>
</evidence>
<feature type="domain" description="NADAR" evidence="1">
    <location>
        <begin position="40"/>
        <end position="177"/>
    </location>
</feature>
<reference evidence="2" key="1">
    <citation type="submission" date="2016-04" db="EMBL/GenBank/DDBJ databases">
        <authorList>
            <person name="Nguyen H.D."/>
            <person name="Samba Siva P."/>
            <person name="Cullis J."/>
            <person name="Levesque C.A."/>
            <person name="Hambleton S."/>
        </authorList>
    </citation>
    <scope>NUCLEOTIDE SEQUENCE</scope>
    <source>
        <strain evidence="2">DAOMC 236416</strain>
    </source>
</reference>
<evidence type="ECO:0000259" key="1">
    <source>
        <dbReference type="Pfam" id="PF08719"/>
    </source>
</evidence>
<reference evidence="2" key="2">
    <citation type="journal article" date="2019" name="IMA Fungus">
        <title>Genome sequencing and comparison of five Tilletia species to identify candidate genes for the detection of regulated species infecting wheat.</title>
        <authorList>
            <person name="Nguyen H.D.T."/>
            <person name="Sultana T."/>
            <person name="Kesanakurti P."/>
            <person name="Hambleton S."/>
        </authorList>
    </citation>
    <scope>NUCLEOTIDE SEQUENCE</scope>
    <source>
        <strain evidence="2">DAOMC 236416</strain>
    </source>
</reference>
<name>A0A177T901_9BASI</name>
<dbReference type="EMBL" id="LWDF02000225">
    <property type="protein sequence ID" value="KAE8251944.1"/>
    <property type="molecule type" value="Genomic_DNA"/>
</dbReference>
<organism evidence="2 3">
    <name type="scientific">Tilletia indica</name>
    <dbReference type="NCBI Taxonomy" id="43049"/>
    <lineage>
        <taxon>Eukaryota</taxon>
        <taxon>Fungi</taxon>
        <taxon>Dikarya</taxon>
        <taxon>Basidiomycota</taxon>
        <taxon>Ustilaginomycotina</taxon>
        <taxon>Exobasidiomycetes</taxon>
        <taxon>Tilletiales</taxon>
        <taxon>Tilletiaceae</taxon>
        <taxon>Tilletia</taxon>
    </lineage>
</organism>
<dbReference type="CDD" id="cd15457">
    <property type="entry name" value="NADAR"/>
    <property type="match status" value="1"/>
</dbReference>
<keyword evidence="3" id="KW-1185">Reference proteome</keyword>
<sequence>MEAIEVITNSEVSSERSVTPTIDTDPLNDVTTPPTLPIFFGVETEPFFILSSLFSSTISLGPHEFLTAEGFFQAAKFSKHPNLVLALKKTKSSKEMLYKIQHWTDCIPEDWEEKSLAIMKEVQELKFAQHKQLRARLVQTGDAELIYRSKTDSFFGCGQDNQGLNHLGRILMDLRSAFQACPEPESTLLMTCFELSLPHPSTRSTIWCADNTSERWYPHTKSSLKEINIAPAISDSPASDSGFLHGIAHGDKPWTLEVLIQLREEVREGVDGPQVRVCYNHNYTARGRDSSVDVRLSSEHLKSSLMIDGGIYIYGFSLALDSYSVESHGCTVSIAMLPSKPAKRSGPEYELNFTLFE</sequence>
<proteinExistence type="predicted"/>
<dbReference type="InterPro" id="IPR037238">
    <property type="entry name" value="YbiA-like_sf"/>
</dbReference>
<gene>
    <name evidence="2" type="ORF">A4X13_0g3785</name>
</gene>
<dbReference type="InterPro" id="IPR012816">
    <property type="entry name" value="NADAR"/>
</dbReference>